<sequence length="419" mass="45822">SEHFLSRRQWLGGMSGALATGFLGGLGSAAGGEALKQKEKQVLFIWLDGGMSQLESWDPKPNTQFGGPFRSIPTNFPGIHVSELMPRMAKKMDKISLVRSICTQDNSHSAGVGRVQRGDPKNRGVIYPYFGSAVAKLMGSTSSGLPPYVWVKPGSGGFKAKDAGFLGPQYGSLAFGDGQAPPNLLRPPSISVEKDNVRNELRKALNRRYAKNRRKENVEANSYVFDSAETLLERSDVFDVASFPAKEKKRYGEHQLGEHMLLGRKLLEAGCRFVKVNSYGWDTHGDNFNGSISLVGRFDQAFSAVIEDLEATGMLDHVLVVAMSEFGRTPRINGHAGRDHWPEAWSIAMTGCGINRGMVVGETNEKGTWVKGDAYDAGHMFHTWFHALGVNSHEVEYDNGGQPLPIAHDEMDVIPGVLA</sequence>
<protein>
    <recommendedName>
        <fullName evidence="2">DUF1501 domain-containing protein</fullName>
    </recommendedName>
</protein>
<reference evidence="1" key="1">
    <citation type="submission" date="2018-05" db="EMBL/GenBank/DDBJ databases">
        <authorList>
            <person name="Lanie J.A."/>
            <person name="Ng W.-L."/>
            <person name="Kazmierczak K.M."/>
            <person name="Andrzejewski T.M."/>
            <person name="Davidsen T.M."/>
            <person name="Wayne K.J."/>
            <person name="Tettelin H."/>
            <person name="Glass J.I."/>
            <person name="Rusch D."/>
            <person name="Podicherti R."/>
            <person name="Tsui H.-C.T."/>
            <person name="Winkler M.E."/>
        </authorList>
    </citation>
    <scope>NUCLEOTIDE SEQUENCE</scope>
</reference>
<dbReference type="EMBL" id="UINC01040644">
    <property type="protein sequence ID" value="SVB40800.1"/>
    <property type="molecule type" value="Genomic_DNA"/>
</dbReference>
<dbReference type="InterPro" id="IPR010869">
    <property type="entry name" value="DUF1501"/>
</dbReference>
<name>A0A382DQR5_9ZZZZ</name>
<proteinExistence type="predicted"/>
<dbReference type="InterPro" id="IPR017850">
    <property type="entry name" value="Alkaline_phosphatase_core_sf"/>
</dbReference>
<organism evidence="1">
    <name type="scientific">marine metagenome</name>
    <dbReference type="NCBI Taxonomy" id="408172"/>
    <lineage>
        <taxon>unclassified sequences</taxon>
        <taxon>metagenomes</taxon>
        <taxon>ecological metagenomes</taxon>
    </lineage>
</organism>
<dbReference type="PANTHER" id="PTHR43737">
    <property type="entry name" value="BLL7424 PROTEIN"/>
    <property type="match status" value="1"/>
</dbReference>
<accession>A0A382DQR5</accession>
<evidence type="ECO:0000313" key="1">
    <source>
        <dbReference type="EMBL" id="SVB40800.1"/>
    </source>
</evidence>
<gene>
    <name evidence="1" type="ORF">METZ01_LOCUS193654</name>
</gene>
<evidence type="ECO:0008006" key="2">
    <source>
        <dbReference type="Google" id="ProtNLM"/>
    </source>
</evidence>
<feature type="non-terminal residue" evidence="1">
    <location>
        <position position="1"/>
    </location>
</feature>
<dbReference type="PANTHER" id="PTHR43737:SF1">
    <property type="entry name" value="DUF1501 DOMAIN-CONTAINING PROTEIN"/>
    <property type="match status" value="1"/>
</dbReference>
<dbReference type="SUPFAM" id="SSF53649">
    <property type="entry name" value="Alkaline phosphatase-like"/>
    <property type="match status" value="1"/>
</dbReference>
<dbReference type="Pfam" id="PF07394">
    <property type="entry name" value="DUF1501"/>
    <property type="match status" value="1"/>
</dbReference>
<dbReference type="AlphaFoldDB" id="A0A382DQR5"/>